<dbReference type="AlphaFoldDB" id="A0A922HND0"/>
<evidence type="ECO:0000313" key="2">
    <source>
        <dbReference type="EMBL" id="KAH9494205.1"/>
    </source>
</evidence>
<protein>
    <submittedName>
        <fullName evidence="2">Uncharacterized protein</fullName>
    </submittedName>
</protein>
<dbReference type="EMBL" id="ASGP02000008">
    <property type="protein sequence ID" value="KAH9494205.1"/>
    <property type="molecule type" value="Genomic_DNA"/>
</dbReference>
<keyword evidence="3" id="KW-1185">Reference proteome</keyword>
<feature type="transmembrane region" description="Helical" evidence="1">
    <location>
        <begin position="115"/>
        <end position="139"/>
    </location>
</feature>
<proteinExistence type="predicted"/>
<name>A0A922HND0_DERFA</name>
<comment type="caution">
    <text evidence="2">The sequence shown here is derived from an EMBL/GenBank/DDBJ whole genome shotgun (WGS) entry which is preliminary data.</text>
</comment>
<keyword evidence="1" id="KW-0812">Transmembrane</keyword>
<keyword evidence="1" id="KW-1133">Transmembrane helix</keyword>
<dbReference type="Proteomes" id="UP000790347">
    <property type="component" value="Unassembled WGS sequence"/>
</dbReference>
<evidence type="ECO:0000256" key="1">
    <source>
        <dbReference type="SAM" id="Phobius"/>
    </source>
</evidence>
<keyword evidence="1" id="KW-0472">Membrane</keyword>
<reference evidence="2" key="2">
    <citation type="journal article" date="2022" name="Res Sq">
        <title>Comparative Genomics Reveals Insights into the Divergent Evolution of Astigmatic Mites and Household Pest Adaptations.</title>
        <authorList>
            <person name="Xiong Q."/>
            <person name="Wan A.T.-Y."/>
            <person name="Liu X.-Y."/>
            <person name="Fung C.S.-H."/>
            <person name="Xiao X."/>
            <person name="Malainual N."/>
            <person name="Hou J."/>
            <person name="Wang L."/>
            <person name="Wang M."/>
            <person name="Yang K."/>
            <person name="Cui Y."/>
            <person name="Leung E."/>
            <person name="Nong W."/>
            <person name="Shin S.-K."/>
            <person name="Au S."/>
            <person name="Jeong K.Y."/>
            <person name="Chew F.T."/>
            <person name="Hui J."/>
            <person name="Leung T.F."/>
            <person name="Tungtrongchitr A."/>
            <person name="Zhong N."/>
            <person name="Liu Z."/>
            <person name="Tsui S."/>
        </authorList>
    </citation>
    <scope>NUCLEOTIDE SEQUENCE</scope>
    <source>
        <strain evidence="2">Derf</strain>
        <tissue evidence="2">Whole organism</tissue>
    </source>
</reference>
<evidence type="ECO:0000313" key="3">
    <source>
        <dbReference type="Proteomes" id="UP000790347"/>
    </source>
</evidence>
<gene>
    <name evidence="2" type="ORF">DERF_014910</name>
</gene>
<sequence length="155" mass="16585">MDNKNILLSISNNNGINLSLPIELVDFDDDCFNIDDVVGSAKDEECVATFFLTLFGAFVETWLSTTVPSFSVVEKRSLAADVILALCSFNSSKIFFDPITPFLNDSDALRSMSEIALTIIPGVNTVLSSLSLLGIIFPFCSSSSTSSSSSSSLSS</sequence>
<reference evidence="2" key="1">
    <citation type="submission" date="2013-05" db="EMBL/GenBank/DDBJ databases">
        <authorList>
            <person name="Yim A.K.Y."/>
            <person name="Chan T.F."/>
            <person name="Ji K.M."/>
            <person name="Liu X.Y."/>
            <person name="Zhou J.W."/>
            <person name="Li R.Q."/>
            <person name="Yang K.Y."/>
            <person name="Li J."/>
            <person name="Li M."/>
            <person name="Law P.T.W."/>
            <person name="Wu Y.L."/>
            <person name="Cai Z.L."/>
            <person name="Qin H."/>
            <person name="Bao Y."/>
            <person name="Leung R.K.K."/>
            <person name="Ng P.K.S."/>
            <person name="Zou J."/>
            <person name="Zhong X.J."/>
            <person name="Ran P.X."/>
            <person name="Zhong N.S."/>
            <person name="Liu Z.G."/>
            <person name="Tsui S.K.W."/>
        </authorList>
    </citation>
    <scope>NUCLEOTIDE SEQUENCE</scope>
    <source>
        <strain evidence="2">Derf</strain>
        <tissue evidence="2">Whole organism</tissue>
    </source>
</reference>
<organism evidence="2 3">
    <name type="scientific">Dermatophagoides farinae</name>
    <name type="common">American house dust mite</name>
    <dbReference type="NCBI Taxonomy" id="6954"/>
    <lineage>
        <taxon>Eukaryota</taxon>
        <taxon>Metazoa</taxon>
        <taxon>Ecdysozoa</taxon>
        <taxon>Arthropoda</taxon>
        <taxon>Chelicerata</taxon>
        <taxon>Arachnida</taxon>
        <taxon>Acari</taxon>
        <taxon>Acariformes</taxon>
        <taxon>Sarcoptiformes</taxon>
        <taxon>Astigmata</taxon>
        <taxon>Psoroptidia</taxon>
        <taxon>Analgoidea</taxon>
        <taxon>Pyroglyphidae</taxon>
        <taxon>Dermatophagoidinae</taxon>
        <taxon>Dermatophagoides</taxon>
    </lineage>
</organism>
<accession>A0A922HND0</accession>